<organism evidence="1">
    <name type="scientific">Arundo donax</name>
    <name type="common">Giant reed</name>
    <name type="synonym">Donax arundinaceus</name>
    <dbReference type="NCBI Taxonomy" id="35708"/>
    <lineage>
        <taxon>Eukaryota</taxon>
        <taxon>Viridiplantae</taxon>
        <taxon>Streptophyta</taxon>
        <taxon>Embryophyta</taxon>
        <taxon>Tracheophyta</taxon>
        <taxon>Spermatophyta</taxon>
        <taxon>Magnoliopsida</taxon>
        <taxon>Liliopsida</taxon>
        <taxon>Poales</taxon>
        <taxon>Poaceae</taxon>
        <taxon>PACMAD clade</taxon>
        <taxon>Arundinoideae</taxon>
        <taxon>Arundineae</taxon>
        <taxon>Arundo</taxon>
    </lineage>
</organism>
<evidence type="ECO:0000313" key="1">
    <source>
        <dbReference type="EMBL" id="JAE34630.1"/>
    </source>
</evidence>
<reference evidence="1" key="1">
    <citation type="submission" date="2014-09" db="EMBL/GenBank/DDBJ databases">
        <authorList>
            <person name="Magalhaes I.L.F."/>
            <person name="Oliveira U."/>
            <person name="Santos F.R."/>
            <person name="Vidigal T.H.D.A."/>
            <person name="Brescovit A.D."/>
            <person name="Santos A.J."/>
        </authorList>
    </citation>
    <scope>NUCLEOTIDE SEQUENCE</scope>
    <source>
        <tissue evidence="1">Shoot tissue taken approximately 20 cm above the soil surface</tissue>
    </source>
</reference>
<dbReference type="EMBL" id="GBRH01163266">
    <property type="protein sequence ID" value="JAE34630.1"/>
    <property type="molecule type" value="Transcribed_RNA"/>
</dbReference>
<reference evidence="1" key="2">
    <citation type="journal article" date="2015" name="Data Brief">
        <title>Shoot transcriptome of the giant reed, Arundo donax.</title>
        <authorList>
            <person name="Barrero R.A."/>
            <person name="Guerrero F.D."/>
            <person name="Moolhuijzen P."/>
            <person name="Goolsby J.A."/>
            <person name="Tidwell J."/>
            <person name="Bellgard S.E."/>
            <person name="Bellgard M.I."/>
        </authorList>
    </citation>
    <scope>NUCLEOTIDE SEQUENCE</scope>
    <source>
        <tissue evidence="1">Shoot tissue taken approximately 20 cm above the soil surface</tissue>
    </source>
</reference>
<dbReference type="AlphaFoldDB" id="A0A0A9HBV9"/>
<accession>A0A0A9HBV9</accession>
<proteinExistence type="predicted"/>
<sequence length="38" mass="4559">MKLNQSFNYRPEKFLVITRSLKMFLLKTTRSISVENKP</sequence>
<name>A0A0A9HBV9_ARUDO</name>
<protein>
    <submittedName>
        <fullName evidence="1">Uncharacterized protein</fullName>
    </submittedName>
</protein>